<gene>
    <name evidence="1" type="ORF">SEGD1_038</name>
</gene>
<dbReference type="SUPFAM" id="SSF64484">
    <property type="entry name" value="beta and beta-prime subunits of DNA dependent RNA-polymerase"/>
    <property type="match status" value="1"/>
</dbReference>
<dbReference type="GO" id="GO:0000428">
    <property type="term" value="C:DNA-directed RNA polymerase complex"/>
    <property type="evidence" value="ECO:0007669"/>
    <property type="project" value="UniProtKB-KW"/>
</dbReference>
<name>A0A142II99_9CAUD</name>
<dbReference type="Proteomes" id="UP000223976">
    <property type="component" value="Segment"/>
</dbReference>
<dbReference type="EMBL" id="KU726251">
    <property type="protein sequence ID" value="AMR59687.1"/>
    <property type="molecule type" value="Genomic_DNA"/>
</dbReference>
<reference evidence="1 2" key="1">
    <citation type="submission" date="2016-02" db="EMBL/GenBank/DDBJ databases">
        <title>Complete genome sequence of a polyvalent bacteriophage, SEGD1, simultaneously inhibiting both Salmonella enterica and Escherichia coli O157:H7.</title>
        <authorList>
            <person name="Fan J."/>
            <person name="Ma J."/>
        </authorList>
    </citation>
    <scope>NUCLEOTIDE SEQUENCE [LARGE SCALE GENOMIC DNA]</scope>
</reference>
<proteinExistence type="predicted"/>
<keyword evidence="1" id="KW-0804">Transcription</keyword>
<keyword evidence="1" id="KW-0240">DNA-directed RNA polymerase</keyword>
<evidence type="ECO:0000313" key="1">
    <source>
        <dbReference type="EMBL" id="AMR59687.1"/>
    </source>
</evidence>
<sequence>MAGRSVHVRDLRMLNSDQVWKLRGRYYVTFDDGKSLEMSSRHIKLSWPYWGVSRLYPQVPTPSTMAYRPGQVATDDLHLDFMSEAAVLARKAGVDLAETRYILSQHVYADAFNMTVKNLLSYCTTIDFDTMMEIYDHPNFELIRQWEVQYPTGYDEDGRDMVEEAYKLIEKIFKDPALRYNPVVMSVLDGTVKMNQVLQAFVRGKTSEIDSRVYTNQVWEGFFTGMHSVISRLKESGATSRSHLYNTDKIAEAEYASRKLQLAANVLMYFTYDDCGTTHAHRYTFKDTQLDERAYKAMVGMRYRLEGDTGPWLRFEKGGYADLVGKPLVFRSAMTCKEMANQSICATCMGDLIYNLSEGTSPGHLASTSISEKGTQGILSTKHLDFLRYLLNLVLTPRMREYMTEYKHNSLKGLCLLPKPQRGNWSEYELVVTDKVYSELSQIAYHEDLDAIDETALPEITDLTFQRRLEDGQIIAADSIDVRMGVCGNFSKPFLHYFLKQRANIRIEKKTVEIPLKGWNPKHPVLVYTNRSESMAEFVAGLETKLRSIAADKNEDIVEIINTASTVKLNKKQGRVKPVTLVEMGGATEKQCTYALMDTFKYIQRKLSGIPMTHIAIMLAISRVESPTNPFPAVGFDSEDSTNATGKRFVDHNTLISLRSAIPMLLFEGQQGNIDRVGFYTEYKIPASLYDDLGAAVVIEL</sequence>
<protein>
    <submittedName>
        <fullName evidence="1">Putative DNA-directed RNA polymerase beta'subunit</fullName>
    </submittedName>
</protein>
<evidence type="ECO:0000313" key="2">
    <source>
        <dbReference type="Proteomes" id="UP000223976"/>
    </source>
</evidence>
<accession>A0A142II99</accession>
<organism evidence="1 2">
    <name type="scientific">Enterobacteria phage SEGD1</name>
    <dbReference type="NCBI Taxonomy" id="1805456"/>
    <lineage>
        <taxon>Viruses</taxon>
        <taxon>Duplodnaviria</taxon>
        <taxon>Heunggongvirae</taxon>
        <taxon>Uroviricota</taxon>
        <taxon>Caudoviricetes</taxon>
        <taxon>Chimalliviridae</taxon>
        <taxon>Seoulvirus</taxon>
        <taxon>Seoulvirus SPN3US</taxon>
    </lineage>
</organism>